<dbReference type="Proteomes" id="UP000075920">
    <property type="component" value="Unassembled WGS sequence"/>
</dbReference>
<evidence type="ECO:0000313" key="1">
    <source>
        <dbReference type="EnsemblMetazoa" id="AMIN003069-PA"/>
    </source>
</evidence>
<organism evidence="1 2">
    <name type="scientific">Anopheles minimus</name>
    <dbReference type="NCBI Taxonomy" id="112268"/>
    <lineage>
        <taxon>Eukaryota</taxon>
        <taxon>Metazoa</taxon>
        <taxon>Ecdysozoa</taxon>
        <taxon>Arthropoda</taxon>
        <taxon>Hexapoda</taxon>
        <taxon>Insecta</taxon>
        <taxon>Pterygota</taxon>
        <taxon>Neoptera</taxon>
        <taxon>Endopterygota</taxon>
        <taxon>Diptera</taxon>
        <taxon>Nematocera</taxon>
        <taxon>Culicoidea</taxon>
        <taxon>Culicidae</taxon>
        <taxon>Anophelinae</taxon>
        <taxon>Anopheles</taxon>
    </lineage>
</organism>
<dbReference type="EnsemblMetazoa" id="AMIN003069-RA">
    <property type="protein sequence ID" value="AMIN003069-PA"/>
    <property type="gene ID" value="AMIN003069"/>
</dbReference>
<dbReference type="STRING" id="112268.A0A182VYB9"/>
<keyword evidence="2" id="KW-1185">Reference proteome</keyword>
<proteinExistence type="predicted"/>
<reference evidence="1" key="2">
    <citation type="submission" date="2020-05" db="UniProtKB">
        <authorList>
            <consortium name="EnsemblMetazoa"/>
        </authorList>
    </citation>
    <scope>IDENTIFICATION</scope>
    <source>
        <strain evidence="1">MINIMUS1</strain>
    </source>
</reference>
<evidence type="ECO:0000313" key="2">
    <source>
        <dbReference type="Proteomes" id="UP000075920"/>
    </source>
</evidence>
<accession>A0A182VYB9</accession>
<name>A0A182VYB9_9DIPT</name>
<sequence length="90" mass="9553">MSLFSSNNTRPRSLMEALLAKKIEAASQQTGPGGSRLIRTDSMDSSSSIGSLILGDDVCRCDDCLLGIVDLYTIGPKETASGIKKCDKVN</sequence>
<dbReference type="VEuPathDB" id="VectorBase:AMIN003069"/>
<protein>
    <submittedName>
        <fullName evidence="1">Uncharacterized protein</fullName>
    </submittedName>
</protein>
<reference evidence="2" key="1">
    <citation type="submission" date="2013-03" db="EMBL/GenBank/DDBJ databases">
        <title>The Genome Sequence of Anopheles minimus MINIMUS1.</title>
        <authorList>
            <consortium name="The Broad Institute Genomics Platform"/>
            <person name="Neafsey D.E."/>
            <person name="Walton C."/>
            <person name="Walker B."/>
            <person name="Young S.K."/>
            <person name="Zeng Q."/>
            <person name="Gargeya S."/>
            <person name="Fitzgerald M."/>
            <person name="Haas B."/>
            <person name="Abouelleil A."/>
            <person name="Allen A.W."/>
            <person name="Alvarado L."/>
            <person name="Arachchi H.M."/>
            <person name="Berlin A.M."/>
            <person name="Chapman S.B."/>
            <person name="Gainer-Dewar J."/>
            <person name="Goldberg J."/>
            <person name="Griggs A."/>
            <person name="Gujja S."/>
            <person name="Hansen M."/>
            <person name="Howarth C."/>
            <person name="Imamovic A."/>
            <person name="Ireland A."/>
            <person name="Larimer J."/>
            <person name="McCowan C."/>
            <person name="Murphy C."/>
            <person name="Pearson M."/>
            <person name="Poon T.W."/>
            <person name="Priest M."/>
            <person name="Roberts A."/>
            <person name="Saif S."/>
            <person name="Shea T."/>
            <person name="Sisk P."/>
            <person name="Sykes S."/>
            <person name="Wortman J."/>
            <person name="Nusbaum C."/>
            <person name="Birren B."/>
        </authorList>
    </citation>
    <scope>NUCLEOTIDE SEQUENCE [LARGE SCALE GENOMIC DNA]</scope>
    <source>
        <strain evidence="2">MINIMUS1</strain>
    </source>
</reference>
<dbReference type="AlphaFoldDB" id="A0A182VYB9"/>